<dbReference type="SUPFAM" id="SSF55729">
    <property type="entry name" value="Acyl-CoA N-acyltransferases (Nat)"/>
    <property type="match status" value="1"/>
</dbReference>
<feature type="domain" description="N-acetyltransferase" evidence="1">
    <location>
        <begin position="27"/>
        <end position="179"/>
    </location>
</feature>
<dbReference type="GO" id="GO:0008999">
    <property type="term" value="F:protein-N-terminal-alanine acetyltransferase activity"/>
    <property type="evidence" value="ECO:0007669"/>
    <property type="project" value="TreeGrafter"/>
</dbReference>
<dbReference type="InterPro" id="IPR051531">
    <property type="entry name" value="N-acetyltransferase"/>
</dbReference>
<dbReference type="PANTHER" id="PTHR43792">
    <property type="entry name" value="GNAT FAMILY, PUTATIVE (AFU_ORTHOLOGUE AFUA_3G00765)-RELATED-RELATED"/>
    <property type="match status" value="1"/>
</dbReference>
<evidence type="ECO:0000313" key="3">
    <source>
        <dbReference type="Proteomes" id="UP000274350"/>
    </source>
</evidence>
<protein>
    <submittedName>
        <fullName evidence="2">GNAT family N-acetyltransferase</fullName>
    </submittedName>
</protein>
<dbReference type="PROSITE" id="PS51186">
    <property type="entry name" value="GNAT"/>
    <property type="match status" value="1"/>
</dbReference>
<dbReference type="Gene3D" id="3.40.630.30">
    <property type="match status" value="1"/>
</dbReference>
<dbReference type="OrthoDB" id="5295305at2"/>
<dbReference type="InterPro" id="IPR016181">
    <property type="entry name" value="Acyl_CoA_acyltransferase"/>
</dbReference>
<proteinExistence type="predicted"/>
<evidence type="ECO:0000259" key="1">
    <source>
        <dbReference type="PROSITE" id="PS51186"/>
    </source>
</evidence>
<dbReference type="AlphaFoldDB" id="A0A6M4A2X8"/>
<evidence type="ECO:0000313" key="2">
    <source>
        <dbReference type="EMBL" id="QJQ05702.1"/>
    </source>
</evidence>
<sequence length="185" mass="21877">MSTPPFFPLLLTKNFLLRKIEASDITQIFRGLSNPRITEYYGVSYEDLESTRAQMTWYRDIVEAQSGIWWAICTTQEPAKLLGTCGFYEHDKDNRNTDMGYWLQEECWGQRIMYECLPAILEYAFIHMNIHRVEAEVEPENIASSKLLRKLGFSLEGRRRQCGWKTDRFVDLEYYSLLSNEFNKQ</sequence>
<dbReference type="Pfam" id="PF13302">
    <property type="entry name" value="Acetyltransf_3"/>
    <property type="match status" value="1"/>
</dbReference>
<dbReference type="InterPro" id="IPR000182">
    <property type="entry name" value="GNAT_dom"/>
</dbReference>
<keyword evidence="2" id="KW-0808">Transferase</keyword>
<organism evidence="2 3">
    <name type="scientific">Undibacterium piscinae</name>
    <dbReference type="NCBI Taxonomy" id="2495591"/>
    <lineage>
        <taxon>Bacteria</taxon>
        <taxon>Pseudomonadati</taxon>
        <taxon>Pseudomonadota</taxon>
        <taxon>Betaproteobacteria</taxon>
        <taxon>Burkholderiales</taxon>
        <taxon>Oxalobacteraceae</taxon>
        <taxon>Undibacterium</taxon>
    </lineage>
</organism>
<dbReference type="GO" id="GO:0005737">
    <property type="term" value="C:cytoplasm"/>
    <property type="evidence" value="ECO:0007669"/>
    <property type="project" value="TreeGrafter"/>
</dbReference>
<dbReference type="EMBL" id="CP051152">
    <property type="protein sequence ID" value="QJQ05702.1"/>
    <property type="molecule type" value="Genomic_DNA"/>
</dbReference>
<keyword evidence="3" id="KW-1185">Reference proteome</keyword>
<name>A0A6M4A2X8_9BURK</name>
<reference evidence="2 3" key="1">
    <citation type="journal article" date="2019" name="Int. J. Syst. Evol. Microbiol.">
        <title>Undibacterium piscinae sp. nov., isolated from Korean shiner intestine.</title>
        <authorList>
            <person name="Lee S.Y."/>
            <person name="Kang W."/>
            <person name="Kim P.S."/>
            <person name="Kim H.S."/>
            <person name="Sung H."/>
            <person name="Shin N.R."/>
            <person name="Whon T.W."/>
            <person name="Yun J.H."/>
            <person name="Lee J.Y."/>
            <person name="Lee J.Y."/>
            <person name="Jung M.J."/>
            <person name="Jeong Y.S."/>
            <person name="Tak E.J."/>
            <person name="Han J.E."/>
            <person name="Hyun D.W."/>
            <person name="Kang M.S."/>
            <person name="Lee K.E."/>
            <person name="Lee B.H."/>
            <person name="Bae J.W."/>
        </authorList>
    </citation>
    <scope>NUCLEOTIDE SEQUENCE [LARGE SCALE GENOMIC DNA]</scope>
    <source>
        <strain evidence="2 3">S11R28</strain>
    </source>
</reference>
<dbReference type="Proteomes" id="UP000274350">
    <property type="component" value="Chromosome"/>
</dbReference>
<accession>A0A6M4A2X8</accession>
<gene>
    <name evidence="2" type="ORF">EJG51_007385</name>
</gene>
<dbReference type="KEGG" id="upi:EJG51_007385"/>
<dbReference type="PANTHER" id="PTHR43792:SF9">
    <property type="entry name" value="RIBOSOMAL-PROTEIN-ALANINE ACETYLTRANSFERASE"/>
    <property type="match status" value="1"/>
</dbReference>